<dbReference type="UniPathway" id="UPA00148"/>
<dbReference type="GeneID" id="9345814"/>
<feature type="transmembrane region" description="Helical" evidence="11">
    <location>
        <begin position="304"/>
        <end position="324"/>
    </location>
</feature>
<dbReference type="GO" id="GO:0005886">
    <property type="term" value="C:plasma membrane"/>
    <property type="evidence" value="ECO:0007669"/>
    <property type="project" value="UniProtKB-SubCell"/>
</dbReference>
<dbReference type="GO" id="GO:0048472">
    <property type="term" value="F:threonine-phosphate decarboxylase activity"/>
    <property type="evidence" value="ECO:0007669"/>
    <property type="project" value="InterPro"/>
</dbReference>
<keyword evidence="9 11" id="KW-1133">Transmembrane helix</keyword>
<dbReference type="PANTHER" id="PTHR34308">
    <property type="entry name" value="COBALAMIN BIOSYNTHESIS PROTEIN CBIB"/>
    <property type="match status" value="1"/>
</dbReference>
<comment type="similarity">
    <text evidence="4 11">Belongs to the CobD/CbiB family.</text>
</comment>
<dbReference type="Proteomes" id="UP000000391">
    <property type="component" value="Chromosome"/>
</dbReference>
<dbReference type="KEGG" id="mev:Metev_0202"/>
<protein>
    <recommendedName>
        <fullName evidence="5 11">Probable cobalamin biosynthesis protein CobD</fullName>
    </recommendedName>
</protein>
<dbReference type="GO" id="GO:0009236">
    <property type="term" value="P:cobalamin biosynthetic process"/>
    <property type="evidence" value="ECO:0007669"/>
    <property type="project" value="UniProtKB-UniRule"/>
</dbReference>
<keyword evidence="13" id="KW-1185">Reference proteome</keyword>
<dbReference type="HAMAP" id="MF_00024">
    <property type="entry name" value="CobD_CbiB"/>
    <property type="match status" value="1"/>
</dbReference>
<proteinExistence type="inferred from homology"/>
<feature type="transmembrane region" description="Helical" evidence="11">
    <location>
        <begin position="218"/>
        <end position="238"/>
    </location>
</feature>
<dbReference type="InterPro" id="IPR004485">
    <property type="entry name" value="Cobalamin_biosynth_CobD/CbiB"/>
</dbReference>
<keyword evidence="7 11" id="KW-0169">Cobalamin biosynthesis</keyword>
<evidence type="ECO:0000256" key="10">
    <source>
        <dbReference type="ARBA" id="ARBA00023136"/>
    </source>
</evidence>
<evidence type="ECO:0000256" key="9">
    <source>
        <dbReference type="ARBA" id="ARBA00022989"/>
    </source>
</evidence>
<name>D7E6B0_METEZ</name>
<dbReference type="OrthoDB" id="46105at2157"/>
<keyword evidence="6 11" id="KW-1003">Cell membrane</keyword>
<feature type="transmembrane region" description="Helical" evidence="11">
    <location>
        <begin position="12"/>
        <end position="37"/>
    </location>
</feature>
<dbReference type="Pfam" id="PF03186">
    <property type="entry name" value="CobD_Cbib"/>
    <property type="match status" value="1"/>
</dbReference>
<evidence type="ECO:0000313" key="13">
    <source>
        <dbReference type="Proteomes" id="UP000000391"/>
    </source>
</evidence>
<dbReference type="NCBIfam" id="NF002281">
    <property type="entry name" value="PRK01209.2-5"/>
    <property type="match status" value="1"/>
</dbReference>
<dbReference type="PANTHER" id="PTHR34308:SF1">
    <property type="entry name" value="COBALAMIN BIOSYNTHESIS PROTEIN CBIB"/>
    <property type="match status" value="1"/>
</dbReference>
<comment type="subcellular location">
    <subcellularLocation>
        <location evidence="2 11">Cell membrane</location>
        <topology evidence="2 11">Multi-pass membrane protein</topology>
    </subcellularLocation>
</comment>
<evidence type="ECO:0000256" key="11">
    <source>
        <dbReference type="HAMAP-Rule" id="MF_00024"/>
    </source>
</evidence>
<evidence type="ECO:0000256" key="4">
    <source>
        <dbReference type="ARBA" id="ARBA00006263"/>
    </source>
</evidence>
<evidence type="ECO:0000313" key="12">
    <source>
        <dbReference type="EMBL" id="ADI73132.1"/>
    </source>
</evidence>
<dbReference type="HOGENOM" id="CLU_054212_0_0_2"/>
<dbReference type="RefSeq" id="WP_013193700.1">
    <property type="nucleotide sequence ID" value="NC_014253.1"/>
</dbReference>
<evidence type="ECO:0000256" key="8">
    <source>
        <dbReference type="ARBA" id="ARBA00022692"/>
    </source>
</evidence>
<evidence type="ECO:0000256" key="6">
    <source>
        <dbReference type="ARBA" id="ARBA00022475"/>
    </source>
</evidence>
<evidence type="ECO:0000256" key="3">
    <source>
        <dbReference type="ARBA" id="ARBA00004953"/>
    </source>
</evidence>
<evidence type="ECO:0000256" key="5">
    <source>
        <dbReference type="ARBA" id="ARBA00016185"/>
    </source>
</evidence>
<reference evidence="12 13" key="1">
    <citation type="submission" date="2010-06" db="EMBL/GenBank/DDBJ databases">
        <title>Complete sequence chromosome of Methanohalobium evestigatum Z-7303.</title>
        <authorList>
            <consortium name="US DOE Joint Genome Institute"/>
            <person name="Lucas S."/>
            <person name="Copeland A."/>
            <person name="Lapidus A."/>
            <person name="Cheng J.-F."/>
            <person name="Bruce D."/>
            <person name="Goodwin L."/>
            <person name="Pitluck S."/>
            <person name="Saunders E."/>
            <person name="Detter J.C."/>
            <person name="Han C."/>
            <person name="Tapia R."/>
            <person name="Land M."/>
            <person name="Hauser L."/>
            <person name="Kyrpides N."/>
            <person name="Mikhailova N."/>
            <person name="Sieprawska-Lupa M."/>
            <person name="Whitman W.B."/>
            <person name="Anderson I."/>
            <person name="Woyke T."/>
        </authorList>
    </citation>
    <scope>NUCLEOTIDE SEQUENCE [LARGE SCALE GENOMIC DNA]</scope>
    <source>
        <strain evidence="13">ATCC BAA-1072 / DSM 3721 / NBRC 107634 / OCM 161 / Z-7303</strain>
    </source>
</reference>
<dbReference type="AlphaFoldDB" id="D7E6B0"/>
<dbReference type="STRING" id="644295.Metev_0202"/>
<comment type="function">
    <text evidence="1 11">Converts cobyric acid to cobinamide by the addition of aminopropanol on the F carboxylic group.</text>
</comment>
<keyword evidence="10 11" id="KW-0472">Membrane</keyword>
<dbReference type="NCBIfam" id="TIGR00380">
    <property type="entry name" value="cobal_cbiB"/>
    <property type="match status" value="1"/>
</dbReference>
<evidence type="ECO:0000256" key="7">
    <source>
        <dbReference type="ARBA" id="ARBA00022573"/>
    </source>
</evidence>
<dbReference type="EMBL" id="CP002069">
    <property type="protein sequence ID" value="ADI73132.1"/>
    <property type="molecule type" value="Genomic_DNA"/>
</dbReference>
<sequence length="330" mass="36131">MIGFLTPDAEFFISVLIIATVFDLLVGEPPASIHPVVWIGKFIAFMDKSSPDKSRKLYGIFLAAICIVFASAIGYIITLFTAASYIPETVAILISAYFLKSTFAIRSLITPGQDIYNDLIQNRLDDVRSKLKIFVSRDPSELNSSQMSSAVIESTSENFTDGILSPIFYYSILGPFGLVAVYAYKAVNTLDSMIGYKNDAYKELGYVSAKLDDILNWIPARISVVFIALSAFVVNIFVEKKLSIIDSLKCAYYEGGLTSSPNSGYPMAAVSGALRVKLEKPDTYTLGDSFPGPEPSDIKRVSQIIISAAIISIIIFSLIIYGIMNLIGYI</sequence>
<gene>
    <name evidence="11" type="primary">cobD</name>
    <name evidence="12" type="ordered locus">Metev_0202</name>
</gene>
<evidence type="ECO:0000256" key="2">
    <source>
        <dbReference type="ARBA" id="ARBA00004651"/>
    </source>
</evidence>
<feature type="transmembrane region" description="Helical" evidence="11">
    <location>
        <begin position="167"/>
        <end position="184"/>
    </location>
</feature>
<evidence type="ECO:0000256" key="1">
    <source>
        <dbReference type="ARBA" id="ARBA00003384"/>
    </source>
</evidence>
<keyword evidence="8 11" id="KW-0812">Transmembrane</keyword>
<comment type="pathway">
    <text evidence="3 11">Cofactor biosynthesis; adenosylcobalamin biosynthesis.</text>
</comment>
<accession>D7E6B0</accession>
<organism evidence="12 13">
    <name type="scientific">Methanohalobium evestigatum (strain ATCC BAA-1072 / DSM 3721 / NBRC 107634 / OCM 161 / Z-7303)</name>
    <dbReference type="NCBI Taxonomy" id="644295"/>
    <lineage>
        <taxon>Archaea</taxon>
        <taxon>Methanobacteriati</taxon>
        <taxon>Methanobacteriota</taxon>
        <taxon>Stenosarchaea group</taxon>
        <taxon>Methanomicrobia</taxon>
        <taxon>Methanosarcinales</taxon>
        <taxon>Methanosarcinaceae</taxon>
        <taxon>Methanohalobium</taxon>
    </lineage>
</organism>
<feature type="transmembrane region" description="Helical" evidence="11">
    <location>
        <begin position="57"/>
        <end position="76"/>
    </location>
</feature>
<dbReference type="GO" id="GO:0015420">
    <property type="term" value="F:ABC-type vitamin B12 transporter activity"/>
    <property type="evidence" value="ECO:0007669"/>
    <property type="project" value="UniProtKB-UniRule"/>
</dbReference>